<dbReference type="EMBL" id="JAVEPI010000003">
    <property type="protein sequence ID" value="KAK1442882.1"/>
    <property type="molecule type" value="Genomic_DNA"/>
</dbReference>
<keyword evidence="3" id="KW-1185">Reference proteome</keyword>
<comment type="caution">
    <text evidence="2">The sequence shown here is derived from an EMBL/GenBank/DDBJ whole genome shotgun (WGS) entry which is preliminary data.</text>
</comment>
<proteinExistence type="predicted"/>
<dbReference type="InterPro" id="IPR018838">
    <property type="entry name" value="ZGRF1-like_N"/>
</dbReference>
<organism evidence="2 3">
    <name type="scientific">Babesia gibsoni</name>
    <dbReference type="NCBI Taxonomy" id="33632"/>
    <lineage>
        <taxon>Eukaryota</taxon>
        <taxon>Sar</taxon>
        <taxon>Alveolata</taxon>
        <taxon>Apicomplexa</taxon>
        <taxon>Aconoidasida</taxon>
        <taxon>Piroplasmida</taxon>
        <taxon>Babesiidae</taxon>
        <taxon>Babesia</taxon>
    </lineage>
</organism>
<feature type="domain" description="5'-3' DNA helicase ZGRF1-like N-terminal" evidence="1">
    <location>
        <begin position="6"/>
        <end position="41"/>
    </location>
</feature>
<dbReference type="Proteomes" id="UP001230268">
    <property type="component" value="Unassembled WGS sequence"/>
</dbReference>
<evidence type="ECO:0000259" key="1">
    <source>
        <dbReference type="Pfam" id="PF10382"/>
    </source>
</evidence>
<dbReference type="Pfam" id="PF10382">
    <property type="entry name" value="ZGRF1-like_N"/>
    <property type="match status" value="1"/>
</dbReference>
<protein>
    <recommendedName>
        <fullName evidence="1">5'-3' DNA helicase ZGRF1-like N-terminal domain-containing protein</fullName>
    </recommendedName>
</protein>
<gene>
    <name evidence="2" type="ORF">BgAZ_304000</name>
</gene>
<reference evidence="2" key="1">
    <citation type="submission" date="2023-08" db="EMBL/GenBank/DDBJ databases">
        <title>Draft sequence of the Babesia gibsoni genome.</title>
        <authorList>
            <person name="Yamagishi J.Y."/>
            <person name="Xuan X.X."/>
        </authorList>
    </citation>
    <scope>NUCLEOTIDE SEQUENCE</scope>
    <source>
        <strain evidence="2">Azabu</strain>
    </source>
</reference>
<evidence type="ECO:0000313" key="2">
    <source>
        <dbReference type="EMBL" id="KAK1442882.1"/>
    </source>
</evidence>
<accession>A0AAD8LJV0</accession>
<name>A0AAD8LJV0_BABGI</name>
<sequence length="347" mass="38983">MQSLYYECLFTRNSETKKKKWRDGVLNAQATLRFVRVALYEVDERDRPSGTPIDNFEIFTHKYDGLSGEVVTSPRFIVSVLRVKKDMNKYTVHHPIGQTKAPCLLSNGEKRRNPALGTRLAFAKYRRAEATDTQSSSSRRCIPIEELTYSGSAEEVWNSAHLNNPSNNGSRLLSIDASSHTKQPTPEVYSRPISVVMPASPESQSKDLTSNLSYTSGSLENWPYKTSNQERTERIPFVRKEGERESQNNDNYRIASLTPIPSETEKEAIVNMENLKPMPDDVTASITMTTKQLLEDAIYNGIIEDFQSQTTGGGTLIDDDVTTIVDPALIDCIESALGHFDDFNVEL</sequence>
<evidence type="ECO:0000313" key="3">
    <source>
        <dbReference type="Proteomes" id="UP001230268"/>
    </source>
</evidence>
<dbReference type="AlphaFoldDB" id="A0AAD8LJV0"/>